<dbReference type="SUPFAM" id="SSF51344">
    <property type="entry name" value="Epsilon subunit of F1F0-ATP synthase N-terminal domain"/>
    <property type="match status" value="1"/>
</dbReference>
<evidence type="ECO:0000256" key="8">
    <source>
        <dbReference type="ARBA" id="ARBA00023128"/>
    </source>
</evidence>
<feature type="domain" description="ATP synthase F1 complex delta/epsilon subunit N-terminal" evidence="10">
    <location>
        <begin position="38"/>
        <end position="117"/>
    </location>
</feature>
<keyword evidence="6" id="KW-0809">Transit peptide</keyword>
<dbReference type="PANTHER" id="PTHR13822:SF7">
    <property type="entry name" value="ATP SYNTHASE SUBUNIT DELTA, MITOCHONDRIAL"/>
    <property type="match status" value="1"/>
</dbReference>
<evidence type="ECO:0000256" key="4">
    <source>
        <dbReference type="ARBA" id="ARBA00022781"/>
    </source>
</evidence>
<dbReference type="InterPro" id="IPR001469">
    <property type="entry name" value="ATP_synth_F1_dsu/esu"/>
</dbReference>
<comment type="similarity">
    <text evidence="2">Belongs to the ATPase epsilon chain family.</text>
</comment>
<dbReference type="CDD" id="cd12152">
    <property type="entry name" value="F1-ATPase_delta"/>
    <property type="match status" value="1"/>
</dbReference>
<evidence type="ECO:0000259" key="10">
    <source>
        <dbReference type="Pfam" id="PF02823"/>
    </source>
</evidence>
<keyword evidence="8" id="KW-0496">Mitochondrion</keyword>
<name>A0ABM1BEK4_LIMPO</name>
<protein>
    <submittedName>
        <fullName evidence="12">ATP synthase subunit delta, mitochondrial-like</fullName>
    </submittedName>
</protein>
<evidence type="ECO:0000313" key="12">
    <source>
        <dbReference type="RefSeq" id="XP_013780402.1"/>
    </source>
</evidence>
<accession>A0ABM1BEK4</accession>
<dbReference type="PANTHER" id="PTHR13822">
    <property type="entry name" value="ATP SYNTHASE DELTA/EPSILON CHAIN"/>
    <property type="match status" value="1"/>
</dbReference>
<keyword evidence="9" id="KW-0472">Membrane</keyword>
<dbReference type="InterPro" id="IPR036771">
    <property type="entry name" value="ATPsynth_dsu/esu_N"/>
</dbReference>
<evidence type="ECO:0000256" key="9">
    <source>
        <dbReference type="ARBA" id="ARBA00023136"/>
    </source>
</evidence>
<dbReference type="Pfam" id="PF02823">
    <property type="entry name" value="ATP-synt_DE_N"/>
    <property type="match status" value="1"/>
</dbReference>
<dbReference type="GeneID" id="106464791"/>
<dbReference type="Proteomes" id="UP000694941">
    <property type="component" value="Unplaced"/>
</dbReference>
<gene>
    <name evidence="12" type="primary">LOC106464791</name>
</gene>
<evidence type="ECO:0000256" key="1">
    <source>
        <dbReference type="ARBA" id="ARBA00004273"/>
    </source>
</evidence>
<dbReference type="RefSeq" id="XP_013780402.1">
    <property type="nucleotide sequence ID" value="XM_013924948.2"/>
</dbReference>
<keyword evidence="3" id="KW-0813">Transport</keyword>
<dbReference type="HAMAP" id="MF_00530">
    <property type="entry name" value="ATP_synth_epsil_bac"/>
    <property type="match status" value="1"/>
</dbReference>
<keyword evidence="5" id="KW-0999">Mitochondrion inner membrane</keyword>
<evidence type="ECO:0000256" key="5">
    <source>
        <dbReference type="ARBA" id="ARBA00022792"/>
    </source>
</evidence>
<dbReference type="InterPro" id="IPR020546">
    <property type="entry name" value="ATP_synth_F1_dsu/esu_N"/>
</dbReference>
<dbReference type="Gene3D" id="2.60.15.10">
    <property type="entry name" value="F0F1 ATP synthase delta/epsilon subunit, N-terminal"/>
    <property type="match status" value="1"/>
</dbReference>
<dbReference type="NCBIfam" id="TIGR01216">
    <property type="entry name" value="ATP_synt_epsi"/>
    <property type="match status" value="1"/>
</dbReference>
<sequence>MLILRLSSRFSQFLRPQISYTAVKMTQSRGYAEAQMPLTFASTTKVFYNQSDIKQVDIPSYSGSFGILPNHVPAIAMLKPGVVTVYEQDGSFKKFFVSSGSVTINNDSSVQVLAEEAVPVENLDPQACREGLHKAQQDLGSATTDEARTEANIAVEVHEALIRAVE</sequence>
<proteinExistence type="inferred from homology"/>
<keyword evidence="11" id="KW-1185">Reference proteome</keyword>
<reference evidence="12" key="1">
    <citation type="submission" date="2025-08" db="UniProtKB">
        <authorList>
            <consortium name="RefSeq"/>
        </authorList>
    </citation>
    <scope>IDENTIFICATION</scope>
    <source>
        <tissue evidence="12">Muscle</tissue>
    </source>
</reference>
<evidence type="ECO:0000256" key="3">
    <source>
        <dbReference type="ARBA" id="ARBA00022448"/>
    </source>
</evidence>
<evidence type="ECO:0000256" key="6">
    <source>
        <dbReference type="ARBA" id="ARBA00022946"/>
    </source>
</evidence>
<evidence type="ECO:0000256" key="7">
    <source>
        <dbReference type="ARBA" id="ARBA00023065"/>
    </source>
</evidence>
<evidence type="ECO:0000313" key="11">
    <source>
        <dbReference type="Proteomes" id="UP000694941"/>
    </source>
</evidence>
<organism evidence="11 12">
    <name type="scientific">Limulus polyphemus</name>
    <name type="common">Atlantic horseshoe crab</name>
    <dbReference type="NCBI Taxonomy" id="6850"/>
    <lineage>
        <taxon>Eukaryota</taxon>
        <taxon>Metazoa</taxon>
        <taxon>Ecdysozoa</taxon>
        <taxon>Arthropoda</taxon>
        <taxon>Chelicerata</taxon>
        <taxon>Merostomata</taxon>
        <taxon>Xiphosura</taxon>
        <taxon>Limulidae</taxon>
        <taxon>Limulus</taxon>
    </lineage>
</organism>
<comment type="subcellular location">
    <subcellularLocation>
        <location evidence="1">Mitochondrion inner membrane</location>
    </subcellularLocation>
</comment>
<dbReference type="Gene3D" id="1.20.5.440">
    <property type="entry name" value="ATP synthase delta/epsilon subunit, C-terminal domain"/>
    <property type="match status" value="1"/>
</dbReference>
<evidence type="ECO:0000256" key="2">
    <source>
        <dbReference type="ARBA" id="ARBA00005712"/>
    </source>
</evidence>
<keyword evidence="4" id="KW-0375">Hydrogen ion transport</keyword>
<keyword evidence="7" id="KW-0406">Ion transport</keyword>